<keyword evidence="1" id="KW-0732">Signal</keyword>
<protein>
    <recommendedName>
        <fullName evidence="4">Sialidase domain-containing protein</fullName>
    </recommendedName>
</protein>
<dbReference type="EMBL" id="JBIWXY010000003">
    <property type="protein sequence ID" value="MFJ5447124.1"/>
    <property type="molecule type" value="Genomic_DNA"/>
</dbReference>
<dbReference type="RefSeq" id="WP_230348898.1">
    <property type="nucleotide sequence ID" value="NZ_JBIWXY010000003.1"/>
</dbReference>
<evidence type="ECO:0000256" key="1">
    <source>
        <dbReference type="SAM" id="SignalP"/>
    </source>
</evidence>
<feature type="chain" id="PRO_5046283996" description="Sialidase domain-containing protein" evidence="1">
    <location>
        <begin position="20"/>
        <end position="191"/>
    </location>
</feature>
<dbReference type="PROSITE" id="PS51257">
    <property type="entry name" value="PROKAR_LIPOPROTEIN"/>
    <property type="match status" value="1"/>
</dbReference>
<comment type="caution">
    <text evidence="2">The sequence shown here is derived from an EMBL/GenBank/DDBJ whole genome shotgun (WGS) entry which is preliminary data.</text>
</comment>
<evidence type="ECO:0000313" key="3">
    <source>
        <dbReference type="Proteomes" id="UP001617669"/>
    </source>
</evidence>
<sequence length="191" mass="21642">MKQQIIGIIGVLLSCSALAAEVGRDVVNQEDDIKLRQLAERIPSNCRVAATRDSNDQPVFFWQHTFNDGTRDLVMATSLEGRLQGIRRVTYGGSRSLGCHFPLLAIVKGGQWGWHLVWMRMNKGVYYARMDGAAWVSSPPKRMSTDDVSYIELTSLNTQVNLNWLEIRNDGSSLLHQMMSDDEGRTWNKQR</sequence>
<name>A0ABW8GPC2_9PROT</name>
<feature type="signal peptide" evidence="1">
    <location>
        <begin position="1"/>
        <end position="19"/>
    </location>
</feature>
<reference evidence="2 3" key="1">
    <citation type="submission" date="2024-11" db="EMBL/GenBank/DDBJ databases">
        <authorList>
            <person name="Kaparullina E.N."/>
            <person name="Delegan Y.A."/>
            <person name="Doronina N.V."/>
        </authorList>
    </citation>
    <scope>NUCLEOTIDE SEQUENCE [LARGE SCALE GENOMIC DNA]</scope>
    <source>
        <strain evidence="2 3">7sh_L</strain>
    </source>
</reference>
<gene>
    <name evidence="2" type="ORF">ACIKP9_12855</name>
</gene>
<evidence type="ECO:0000313" key="2">
    <source>
        <dbReference type="EMBL" id="MFJ5447124.1"/>
    </source>
</evidence>
<proteinExistence type="predicted"/>
<accession>A0ABW8GPC2</accession>
<dbReference type="Proteomes" id="UP001617669">
    <property type="component" value="Unassembled WGS sequence"/>
</dbReference>
<organism evidence="2 3">
    <name type="scientific">Methylobacillus methanolivorans</name>
    <dbReference type="NCBI Taxonomy" id="1848927"/>
    <lineage>
        <taxon>Bacteria</taxon>
        <taxon>Pseudomonadati</taxon>
        <taxon>Pseudomonadota</taxon>
        <taxon>Betaproteobacteria</taxon>
        <taxon>Nitrosomonadales</taxon>
        <taxon>Methylophilaceae</taxon>
        <taxon>Methylobacillus</taxon>
    </lineage>
</organism>
<keyword evidence="3" id="KW-1185">Reference proteome</keyword>
<evidence type="ECO:0008006" key="4">
    <source>
        <dbReference type="Google" id="ProtNLM"/>
    </source>
</evidence>